<evidence type="ECO:0000313" key="2">
    <source>
        <dbReference type="Proteomes" id="UP001234343"/>
    </source>
</evidence>
<dbReference type="Pfam" id="PF09523">
    <property type="entry name" value="DUF2390"/>
    <property type="match status" value="1"/>
</dbReference>
<proteinExistence type="predicted"/>
<accession>A0ABT7T2T2</accession>
<dbReference type="Proteomes" id="UP001234343">
    <property type="component" value="Unassembled WGS sequence"/>
</dbReference>
<comment type="caution">
    <text evidence="1">The sequence shown here is derived from an EMBL/GenBank/DDBJ whole genome shotgun (WGS) entry which is preliminary data.</text>
</comment>
<sequence length="156" mass="17651">MTSHLLTIDTAWQEALAIYALPGAADHLIKLQDNYGCNVNLILLCIVLGNRQFSLERMHIEQLISGIEQSERQLALHRELRRAAKLGAAKAYERLKQHELILEQRQHTLLLTTLNQFNLTRVNTDAKSMLGLVLEYYAVPQSEIEASMVCLADALK</sequence>
<dbReference type="EMBL" id="JAUCBP010000013">
    <property type="protein sequence ID" value="MDM7862064.1"/>
    <property type="molecule type" value="Genomic_DNA"/>
</dbReference>
<dbReference type="RefSeq" id="WP_289366816.1">
    <property type="nucleotide sequence ID" value="NZ_JAUCBP010000013.1"/>
</dbReference>
<protein>
    <submittedName>
        <fullName evidence="1">TIGR02444 family protein</fullName>
    </submittedName>
</protein>
<gene>
    <name evidence="1" type="ORF">QTP81_15780</name>
</gene>
<reference evidence="1 2" key="1">
    <citation type="submission" date="2023-06" db="EMBL/GenBank/DDBJ databases">
        <title>Alteromonas sp. ASW11-36 isolated from intertidal sand.</title>
        <authorList>
            <person name="Li Y."/>
        </authorList>
    </citation>
    <scope>NUCLEOTIDE SEQUENCE [LARGE SCALE GENOMIC DNA]</scope>
    <source>
        <strain evidence="1 2">ASW11-36</strain>
    </source>
</reference>
<organism evidence="1 2">
    <name type="scientific">Alteromonas arenosi</name>
    <dbReference type="NCBI Taxonomy" id="3055817"/>
    <lineage>
        <taxon>Bacteria</taxon>
        <taxon>Pseudomonadati</taxon>
        <taxon>Pseudomonadota</taxon>
        <taxon>Gammaproteobacteria</taxon>
        <taxon>Alteromonadales</taxon>
        <taxon>Alteromonadaceae</taxon>
        <taxon>Alteromonas/Salinimonas group</taxon>
        <taxon>Alteromonas</taxon>
    </lineage>
</organism>
<keyword evidence="2" id="KW-1185">Reference proteome</keyword>
<evidence type="ECO:0000313" key="1">
    <source>
        <dbReference type="EMBL" id="MDM7862064.1"/>
    </source>
</evidence>
<name>A0ABT7T2T2_9ALTE</name>
<dbReference type="InterPro" id="IPR012659">
    <property type="entry name" value="CHP02444"/>
</dbReference>
<dbReference type="NCBIfam" id="TIGR02444">
    <property type="entry name" value="TIGR02444 family protein"/>
    <property type="match status" value="1"/>
</dbReference>